<dbReference type="InterPro" id="IPR007809">
    <property type="entry name" value="FlgN-like"/>
</dbReference>
<dbReference type="GO" id="GO:0044780">
    <property type="term" value="P:bacterial-type flagellum assembly"/>
    <property type="evidence" value="ECO:0007669"/>
    <property type="project" value="InterPro"/>
</dbReference>
<keyword evidence="4" id="KW-1185">Reference proteome</keyword>
<name>A0AAW3JPU4_9FIRM</name>
<feature type="compositionally biased region" description="Polar residues" evidence="2">
    <location>
        <begin position="149"/>
        <end position="169"/>
    </location>
</feature>
<dbReference type="SUPFAM" id="SSF140566">
    <property type="entry name" value="FlgN-like"/>
    <property type="match status" value="1"/>
</dbReference>
<evidence type="ECO:0000256" key="2">
    <source>
        <dbReference type="SAM" id="MobiDB-lite"/>
    </source>
</evidence>
<dbReference type="EMBL" id="LLKB01000006">
    <property type="protein sequence ID" value="KQC84305.1"/>
    <property type="molecule type" value="Genomic_DNA"/>
</dbReference>
<dbReference type="InterPro" id="IPR036679">
    <property type="entry name" value="FlgN-like_sf"/>
</dbReference>
<dbReference type="AlphaFoldDB" id="A0AAW3JPU4"/>
<evidence type="ECO:0000313" key="4">
    <source>
        <dbReference type="Proteomes" id="UP000050833"/>
    </source>
</evidence>
<organism evidence="3 4">
    <name type="scientific">Butyribacter intestini</name>
    <dbReference type="NCBI Taxonomy" id="1703332"/>
    <lineage>
        <taxon>Bacteria</taxon>
        <taxon>Bacillati</taxon>
        <taxon>Bacillota</taxon>
        <taxon>Clostridia</taxon>
        <taxon>Lachnospirales</taxon>
        <taxon>Lachnospiraceae</taxon>
        <taxon>Butyribacter</taxon>
    </lineage>
</organism>
<dbReference type="Gene3D" id="1.20.58.300">
    <property type="entry name" value="FlgN-like"/>
    <property type="match status" value="1"/>
</dbReference>
<reference evidence="3 4" key="1">
    <citation type="submission" date="2015-10" db="EMBL/GenBank/DDBJ databases">
        <title>Butyribacter intestini gen. nov., sp. nov., a butyric acid-producing bacterium of the family Lachnospiraceae isolated from the human faeces.</title>
        <authorList>
            <person name="Zou Y."/>
            <person name="Xue W."/>
            <person name="Luo G."/>
            <person name="Lv M."/>
        </authorList>
    </citation>
    <scope>NUCLEOTIDE SEQUENCE [LARGE SCALE GENOMIC DNA]</scope>
    <source>
        <strain evidence="3 4">TF01-11</strain>
    </source>
</reference>
<dbReference type="Proteomes" id="UP000050833">
    <property type="component" value="Unassembled WGS sequence"/>
</dbReference>
<keyword evidence="1" id="KW-1005">Bacterial flagellum biogenesis</keyword>
<sequence length="177" mass="20502">MKKEEKDLASLMDELLEVLSEERDIYEELAPISEKKTQVLIKEDLKELKKITDKEQLLVDKVSIVDRKREKVIQNISVVLNKDSKELDLATLGNILCKQPDERKKLNMLHDSLRQVMNRLVIANQKNKELIENSLEMIEFNMNYIKSTRMSPGNNNYNRNAATSYTDSSRGGFDAKQ</sequence>
<protein>
    <recommendedName>
        <fullName evidence="5">FlgN protein</fullName>
    </recommendedName>
</protein>
<comment type="caution">
    <text evidence="3">The sequence shown here is derived from an EMBL/GenBank/DDBJ whole genome shotgun (WGS) entry which is preliminary data.</text>
</comment>
<proteinExistence type="predicted"/>
<evidence type="ECO:0008006" key="5">
    <source>
        <dbReference type="Google" id="ProtNLM"/>
    </source>
</evidence>
<feature type="region of interest" description="Disordered" evidence="2">
    <location>
        <begin position="149"/>
        <end position="177"/>
    </location>
</feature>
<gene>
    <name evidence="3" type="ORF">APZ18_13435</name>
</gene>
<dbReference type="Pfam" id="PF05130">
    <property type="entry name" value="FlgN"/>
    <property type="match status" value="1"/>
</dbReference>
<evidence type="ECO:0000256" key="1">
    <source>
        <dbReference type="ARBA" id="ARBA00022795"/>
    </source>
</evidence>
<evidence type="ECO:0000313" key="3">
    <source>
        <dbReference type="EMBL" id="KQC84305.1"/>
    </source>
</evidence>
<accession>A0AAW3JPU4</accession>